<dbReference type="UniPathway" id="UPA00085"/>
<keyword evidence="11" id="KW-0012">Acyltransferase</keyword>
<evidence type="ECO:0000256" key="5">
    <source>
        <dbReference type="ARBA" id="ARBA00023098"/>
    </source>
</evidence>
<dbReference type="PIRSF" id="PIRSF002465">
    <property type="entry name" value="Phsphlp_syn_PlsX"/>
    <property type="match status" value="1"/>
</dbReference>
<evidence type="ECO:0000256" key="3">
    <source>
        <dbReference type="ARBA" id="ARBA00022516"/>
    </source>
</evidence>
<gene>
    <name evidence="10 11" type="primary">plsX</name>
    <name evidence="11" type="ORF">EQF91_02080</name>
</gene>
<dbReference type="RefSeq" id="WP_134744221.1">
    <property type="nucleotide sequence ID" value="NZ_JBFNFK010000026.1"/>
</dbReference>
<accession>A0A4R9C334</accession>
<evidence type="ECO:0000256" key="9">
    <source>
        <dbReference type="ARBA" id="ARBA00046608"/>
    </source>
</evidence>
<dbReference type="Gene3D" id="3.40.718.10">
    <property type="entry name" value="Isopropylmalate Dehydrogenase"/>
    <property type="match status" value="1"/>
</dbReference>
<evidence type="ECO:0000256" key="2">
    <source>
        <dbReference type="ARBA" id="ARBA00022490"/>
    </source>
</evidence>
<keyword evidence="7 10" id="KW-1208">Phospholipid metabolism</keyword>
<protein>
    <recommendedName>
        <fullName evidence="8 10">Phosphate acyltransferase</fullName>
        <ecNumber evidence="8 10">2.3.1.274</ecNumber>
    </recommendedName>
    <alternativeName>
        <fullName evidence="10">Acyl-ACP phosphotransacylase</fullName>
    </alternativeName>
    <alternativeName>
        <fullName evidence="10">Acyl-[acyl-carrier-protein]--phosphate acyltransferase</fullName>
    </alternativeName>
    <alternativeName>
        <fullName evidence="10">Phosphate-acyl-ACP acyltransferase</fullName>
    </alternativeName>
</protein>
<dbReference type="InterPro" id="IPR012281">
    <property type="entry name" value="Phospholipid_synth_PlsX-like"/>
</dbReference>
<dbReference type="PANTHER" id="PTHR30100:SF1">
    <property type="entry name" value="PHOSPHATE ACYLTRANSFERASE"/>
    <property type="match status" value="1"/>
</dbReference>
<name>A0A4R9C334_9FIRM</name>
<dbReference type="GO" id="GO:0008654">
    <property type="term" value="P:phospholipid biosynthetic process"/>
    <property type="evidence" value="ECO:0007669"/>
    <property type="project" value="UniProtKB-KW"/>
</dbReference>
<keyword evidence="4 10" id="KW-0808">Transferase</keyword>
<dbReference type="NCBIfam" id="TIGR00182">
    <property type="entry name" value="plsX"/>
    <property type="match status" value="1"/>
</dbReference>
<evidence type="ECO:0000256" key="10">
    <source>
        <dbReference type="HAMAP-Rule" id="MF_00019"/>
    </source>
</evidence>
<keyword evidence="12" id="KW-1185">Reference proteome</keyword>
<dbReference type="EC" id="2.3.1.274" evidence="8 10"/>
<keyword evidence="2 10" id="KW-0963">Cytoplasm</keyword>
<comment type="pathway">
    <text evidence="10">Lipid metabolism; phospholipid metabolism.</text>
</comment>
<dbReference type="HAMAP" id="MF_00019">
    <property type="entry name" value="PlsX"/>
    <property type="match status" value="1"/>
</dbReference>
<evidence type="ECO:0000256" key="8">
    <source>
        <dbReference type="ARBA" id="ARBA00024069"/>
    </source>
</evidence>
<comment type="similarity">
    <text evidence="10">Belongs to the PlsX family.</text>
</comment>
<dbReference type="Pfam" id="PF02504">
    <property type="entry name" value="FA_synthesis"/>
    <property type="match status" value="1"/>
</dbReference>
<evidence type="ECO:0000313" key="12">
    <source>
        <dbReference type="Proteomes" id="UP000297454"/>
    </source>
</evidence>
<evidence type="ECO:0000256" key="7">
    <source>
        <dbReference type="ARBA" id="ARBA00023264"/>
    </source>
</evidence>
<dbReference type="EMBL" id="SCFR01000004">
    <property type="protein sequence ID" value="TFF67166.1"/>
    <property type="molecule type" value="Genomic_DNA"/>
</dbReference>
<dbReference type="GO" id="GO:0005737">
    <property type="term" value="C:cytoplasm"/>
    <property type="evidence" value="ECO:0007669"/>
    <property type="project" value="UniProtKB-SubCell"/>
</dbReference>
<evidence type="ECO:0000256" key="6">
    <source>
        <dbReference type="ARBA" id="ARBA00023209"/>
    </source>
</evidence>
<evidence type="ECO:0000256" key="4">
    <source>
        <dbReference type="ARBA" id="ARBA00022679"/>
    </source>
</evidence>
<reference evidence="11 12" key="1">
    <citation type="submission" date="2019-01" db="EMBL/GenBank/DDBJ databases">
        <title>Draft Genome Sequences of Helcococcus ovis Strains Isolated from the Uterus and Vagina of Dairy Cows with Metritis.</title>
        <authorList>
            <person name="Cunha F."/>
            <person name="Jeon S.J."/>
            <person name="Kutzer P."/>
            <person name="Galvao K.N."/>
        </authorList>
    </citation>
    <scope>NUCLEOTIDE SEQUENCE [LARGE SCALE GENOMIC DNA]</scope>
    <source>
        <strain evidence="11 12">KG-37</strain>
    </source>
</reference>
<proteinExistence type="inferred from homology"/>
<comment type="caution">
    <text evidence="11">The sequence shown here is derived from an EMBL/GenBank/DDBJ whole genome shotgun (WGS) entry which is preliminary data.</text>
</comment>
<comment type="subunit">
    <text evidence="9 10">Homodimer. Probably interacts with PlsY.</text>
</comment>
<dbReference type="AlphaFoldDB" id="A0A4R9C334"/>
<dbReference type="PANTHER" id="PTHR30100">
    <property type="entry name" value="FATTY ACID/PHOSPHOLIPID SYNTHESIS PROTEIN PLSX"/>
    <property type="match status" value="1"/>
</dbReference>
<evidence type="ECO:0000256" key="1">
    <source>
        <dbReference type="ARBA" id="ARBA00001232"/>
    </source>
</evidence>
<dbReference type="Proteomes" id="UP000297454">
    <property type="component" value="Unassembled WGS sequence"/>
</dbReference>
<keyword evidence="5 10" id="KW-0443">Lipid metabolism</keyword>
<dbReference type="GO" id="GO:0043811">
    <property type="term" value="F:phosphate:acyl-[acyl carrier protein] acyltransferase activity"/>
    <property type="evidence" value="ECO:0007669"/>
    <property type="project" value="UniProtKB-UniRule"/>
</dbReference>
<dbReference type="SUPFAM" id="SSF53659">
    <property type="entry name" value="Isocitrate/Isopropylmalate dehydrogenase-like"/>
    <property type="match status" value="1"/>
</dbReference>
<organism evidence="11 12">
    <name type="scientific">Helcococcus ovis</name>
    <dbReference type="NCBI Taxonomy" id="72026"/>
    <lineage>
        <taxon>Bacteria</taxon>
        <taxon>Bacillati</taxon>
        <taxon>Bacillota</taxon>
        <taxon>Tissierellia</taxon>
        <taxon>Tissierellales</taxon>
        <taxon>Peptoniphilaceae</taxon>
        <taxon>Helcococcus</taxon>
    </lineage>
</organism>
<keyword evidence="6 10" id="KW-0594">Phospholipid biosynthesis</keyword>
<evidence type="ECO:0000313" key="11">
    <source>
        <dbReference type="EMBL" id="TFF67166.1"/>
    </source>
</evidence>
<comment type="catalytic activity">
    <reaction evidence="1 10">
        <text>a fatty acyl-[ACP] + phosphate = an acyl phosphate + holo-[ACP]</text>
        <dbReference type="Rhea" id="RHEA:42292"/>
        <dbReference type="Rhea" id="RHEA-COMP:9685"/>
        <dbReference type="Rhea" id="RHEA-COMP:14125"/>
        <dbReference type="ChEBI" id="CHEBI:43474"/>
        <dbReference type="ChEBI" id="CHEBI:59918"/>
        <dbReference type="ChEBI" id="CHEBI:64479"/>
        <dbReference type="ChEBI" id="CHEBI:138651"/>
        <dbReference type="EC" id="2.3.1.274"/>
    </reaction>
</comment>
<comment type="subcellular location">
    <subcellularLocation>
        <location evidence="10">Cytoplasm</location>
    </subcellularLocation>
    <text evidence="10">Associated with the membrane possibly through PlsY.</text>
</comment>
<comment type="function">
    <text evidence="10">Catalyzes the reversible formation of acyl-phosphate (acyl-PO(4)) from acyl-[acyl-carrier-protein] (acyl-ACP). This enzyme utilizes acyl-ACP as fatty acyl donor, but not acyl-CoA.</text>
</comment>
<sequence length="327" mass="35949">MKLVVDLMGADLGVEEVVNGVCDSFEKTKLNFILVGPKENAQRIINKRNIDHSRIEFIDTNEFIENHDDPVRSLRRKKNASLVLGLEKLNEEGDGFLSTGSTGGLLAGGIFITKRLKNVKRATLATLVPTRSGSQTILVDSGAVVDTKPEMQEQFAVMGSVVAEKYLNKKNPKVYLVNIGAEEGKGDIRTKEVYQLLKNNPNINFCGNIEPRDFLTGKADVIVADGFSGNMMIKSTEGAASVLFSEIKTAVTSSFFSKIGALLLKKSLKKIKDKYDYKKVGAGIFLGLNKPLFKAHGSSDREAIKFAIYKAEELINSNINNTIEERL</sequence>
<dbReference type="InterPro" id="IPR003664">
    <property type="entry name" value="FA_synthesis"/>
</dbReference>
<dbReference type="GO" id="GO:0006633">
    <property type="term" value="P:fatty acid biosynthetic process"/>
    <property type="evidence" value="ECO:0007669"/>
    <property type="project" value="UniProtKB-UniRule"/>
</dbReference>
<keyword evidence="3 10" id="KW-0444">Lipid biosynthesis</keyword>